<name>A0A9P3ERL8_9EURO</name>
<keyword evidence="3" id="KW-1185">Reference proteome</keyword>
<dbReference type="AlphaFoldDB" id="A0A9P3ERL8"/>
<evidence type="ECO:0000256" key="1">
    <source>
        <dbReference type="SAM" id="MobiDB-lite"/>
    </source>
</evidence>
<feature type="region of interest" description="Disordered" evidence="1">
    <location>
        <begin position="1"/>
        <end position="34"/>
    </location>
</feature>
<dbReference type="Pfam" id="PF17104">
    <property type="entry name" value="YBL010C_LAA2"/>
    <property type="match status" value="1"/>
</dbReference>
<feature type="compositionally biased region" description="Basic residues" evidence="1">
    <location>
        <begin position="495"/>
        <end position="504"/>
    </location>
</feature>
<dbReference type="InterPro" id="IPR031355">
    <property type="entry name" value="YBL010C/LAA2-like"/>
</dbReference>
<dbReference type="PANTHER" id="PTHR38698">
    <property type="entry name" value="EXPRESSED PROTEIN"/>
    <property type="match status" value="1"/>
</dbReference>
<feature type="compositionally biased region" description="Basic and acidic residues" evidence="1">
    <location>
        <begin position="60"/>
        <end position="75"/>
    </location>
</feature>
<feature type="compositionally biased region" description="Polar residues" evidence="1">
    <location>
        <begin position="208"/>
        <end position="231"/>
    </location>
</feature>
<dbReference type="GeneID" id="66999923"/>
<dbReference type="EMBL" id="BHVY01000001">
    <property type="protein sequence ID" value="GIJ82795.1"/>
    <property type="molecule type" value="Genomic_DNA"/>
</dbReference>
<feature type="region of interest" description="Disordered" evidence="1">
    <location>
        <begin position="313"/>
        <end position="345"/>
    </location>
</feature>
<feature type="region of interest" description="Disordered" evidence="1">
    <location>
        <begin position="185"/>
        <end position="298"/>
    </location>
</feature>
<feature type="compositionally biased region" description="Acidic residues" evidence="1">
    <location>
        <begin position="313"/>
        <end position="324"/>
    </location>
</feature>
<feature type="compositionally biased region" description="Acidic residues" evidence="1">
    <location>
        <begin position="278"/>
        <end position="298"/>
    </location>
</feature>
<feature type="compositionally biased region" description="Basic and acidic residues" evidence="1">
    <location>
        <begin position="90"/>
        <end position="100"/>
    </location>
</feature>
<accession>A0A9P3ERL8</accession>
<proteinExistence type="predicted"/>
<feature type="region of interest" description="Disordered" evidence="1">
    <location>
        <begin position="460"/>
        <end position="513"/>
    </location>
</feature>
<dbReference type="OrthoDB" id="5378975at2759"/>
<reference evidence="2 3" key="1">
    <citation type="submission" date="2018-10" db="EMBL/GenBank/DDBJ databases">
        <title>Pan-genome distribution and transcriptional activeness of fungal secondary metabolism genes in Aspergillus section Fumigati.</title>
        <authorList>
            <person name="Takahashi H."/>
            <person name="Umemura M."/>
            <person name="Ninomiya A."/>
            <person name="Kusuya Y."/>
            <person name="Urayama S."/>
            <person name="Shimizu M."/>
            <person name="Watanabe A."/>
            <person name="Kamei K."/>
            <person name="Yaguchi T."/>
            <person name="Hagiwara D."/>
        </authorList>
    </citation>
    <scope>NUCLEOTIDE SEQUENCE [LARGE SCALE GENOMIC DNA]</scope>
    <source>
        <strain evidence="2 3">IFM 55266</strain>
    </source>
</reference>
<sequence length="586" mass="63977">MSERLSRPSSPYLEPPRRSVELEDSGAQDSGKGFTNSLVLLRNNLNLHDTMVSSAVPNSDDEHFSDASEGHERSHSRPQSGRASPIPLTRVERVDDRPAHGEIPGTPAYKKREQDAVPDEIEIIPTASRSRSSSTVGSQKRPLTPGGSPIPRTIVEKVDLNQPSHGDVPGTLAYEKRRADAVPDLVIKAPERISDIDSPADGAESNEPESVTSTQVPATVISQVDSTAIEDTTSRLHAHRRRPSDATPDVMDKIPDAPDHTSRRGSLTSENVNRDLGDVDADFDYGDNDEPENPQDQAAADDFDDFAEEQDLADDDFGDFDDGFQEPGGETAAPEPIEPQQPLPHPLAPPIIDFDTFQSFPDLHAALDQTLDKLYPSSKNVSSLPPLEPIQDASSIFSTERSLSLWSQLVAPPPLQPQNWVKSRIRRLFLVSLGVPVDLDEILPASKQKKLVLPSINLSGSDTTGSAAHSRSHSQARKSGSQDGIDSPTTSGPAARHRTSRRRDRSPPPELDLSAVRRLCATTDAALDGLTDAELSGHVKELEQVTLRASSVLEYWLKRRDGLVSEREAFEGVIENLVNHARRVRK</sequence>
<dbReference type="RefSeq" id="XP_043153542.1">
    <property type="nucleotide sequence ID" value="XM_043297607.1"/>
</dbReference>
<gene>
    <name evidence="2" type="ORF">Asppvi_001310</name>
</gene>
<comment type="caution">
    <text evidence="2">The sequence shown here is derived from an EMBL/GenBank/DDBJ whole genome shotgun (WGS) entry which is preliminary data.</text>
</comment>
<dbReference type="Proteomes" id="UP001043456">
    <property type="component" value="Unassembled WGS sequence"/>
</dbReference>
<organism evidence="2 3">
    <name type="scientific">Aspergillus pseudoviridinutans</name>
    <dbReference type="NCBI Taxonomy" id="1517512"/>
    <lineage>
        <taxon>Eukaryota</taxon>
        <taxon>Fungi</taxon>
        <taxon>Dikarya</taxon>
        <taxon>Ascomycota</taxon>
        <taxon>Pezizomycotina</taxon>
        <taxon>Eurotiomycetes</taxon>
        <taxon>Eurotiomycetidae</taxon>
        <taxon>Eurotiales</taxon>
        <taxon>Aspergillaceae</taxon>
        <taxon>Aspergillus</taxon>
        <taxon>Aspergillus subgen. Fumigati</taxon>
    </lineage>
</organism>
<feature type="compositionally biased region" description="Pro residues" evidence="1">
    <location>
        <begin position="336"/>
        <end position="345"/>
    </location>
</feature>
<feature type="region of interest" description="Disordered" evidence="1">
    <location>
        <begin position="52"/>
        <end position="153"/>
    </location>
</feature>
<evidence type="ECO:0000313" key="3">
    <source>
        <dbReference type="Proteomes" id="UP001043456"/>
    </source>
</evidence>
<protein>
    <submittedName>
        <fullName evidence="2">Uncharacterized protein</fullName>
    </submittedName>
</protein>
<dbReference type="PANTHER" id="PTHR38698:SF1">
    <property type="entry name" value="FUNGAL PROTEIN"/>
    <property type="match status" value="1"/>
</dbReference>
<feature type="compositionally biased region" description="Basic and acidic residues" evidence="1">
    <location>
        <begin position="250"/>
        <end position="262"/>
    </location>
</feature>
<feature type="compositionally biased region" description="Polar residues" evidence="1">
    <location>
        <begin position="481"/>
        <end position="492"/>
    </location>
</feature>
<evidence type="ECO:0000313" key="2">
    <source>
        <dbReference type="EMBL" id="GIJ82795.1"/>
    </source>
</evidence>